<protein>
    <recommendedName>
        <fullName evidence="4">S-adenosyl-L-methionine-dependent methyltransferase</fullName>
    </recommendedName>
</protein>
<keyword evidence="3" id="KW-1185">Reference proteome</keyword>
<dbReference type="InParanoid" id="A0A1E7EJW2"/>
<dbReference type="InterPro" id="IPR019410">
    <property type="entry name" value="Methyltransf_16"/>
</dbReference>
<dbReference type="AlphaFoldDB" id="A0A1E7EJW2"/>
<accession>A0A1E7EJW2</accession>
<evidence type="ECO:0000313" key="3">
    <source>
        <dbReference type="Proteomes" id="UP000095751"/>
    </source>
</evidence>
<dbReference type="InterPro" id="IPR029063">
    <property type="entry name" value="SAM-dependent_MTases_sf"/>
</dbReference>
<dbReference type="Proteomes" id="UP000095751">
    <property type="component" value="Unassembled WGS sequence"/>
</dbReference>
<feature type="region of interest" description="Disordered" evidence="1">
    <location>
        <begin position="94"/>
        <end position="113"/>
    </location>
</feature>
<name>A0A1E7EJW2_9STRA</name>
<reference evidence="2 3" key="1">
    <citation type="submission" date="2016-09" db="EMBL/GenBank/DDBJ databases">
        <title>Extensive genetic diversity and differential bi-allelic expression allows diatom success in the polar Southern Ocean.</title>
        <authorList>
            <consortium name="DOE Joint Genome Institute"/>
            <person name="Mock T."/>
            <person name="Otillar R.P."/>
            <person name="Strauss J."/>
            <person name="Dupont C."/>
            <person name="Frickenhaus S."/>
            <person name="Maumus F."/>
            <person name="Mcmullan M."/>
            <person name="Sanges R."/>
            <person name="Schmutz J."/>
            <person name="Toseland A."/>
            <person name="Valas R."/>
            <person name="Veluchamy A."/>
            <person name="Ward B.J."/>
            <person name="Allen A."/>
            <person name="Barry K."/>
            <person name="Falciatore A."/>
            <person name="Ferrante M."/>
            <person name="Fortunato A.E."/>
            <person name="Gloeckner G."/>
            <person name="Gruber A."/>
            <person name="Hipkin R."/>
            <person name="Janech M."/>
            <person name="Kroth P."/>
            <person name="Leese F."/>
            <person name="Lindquist E."/>
            <person name="Lyon B.R."/>
            <person name="Martin J."/>
            <person name="Mayer C."/>
            <person name="Parker M."/>
            <person name="Quesneville H."/>
            <person name="Raymond J."/>
            <person name="Uhlig C."/>
            <person name="Valentin K.U."/>
            <person name="Worden A.Z."/>
            <person name="Armbrust E.V."/>
            <person name="Bowler C."/>
            <person name="Green B."/>
            <person name="Moulton V."/>
            <person name="Van Oosterhout C."/>
            <person name="Grigoriev I."/>
        </authorList>
    </citation>
    <scope>NUCLEOTIDE SEQUENCE [LARGE SCALE GENOMIC DNA]</scope>
    <source>
        <strain evidence="2 3">CCMP1102</strain>
    </source>
</reference>
<dbReference type="PANTHER" id="PTHR14614:SF109">
    <property type="entry name" value="RIBOSOMAL LYSINE N-METHYLTRANSFERASE 5"/>
    <property type="match status" value="1"/>
</dbReference>
<evidence type="ECO:0000256" key="1">
    <source>
        <dbReference type="SAM" id="MobiDB-lite"/>
    </source>
</evidence>
<evidence type="ECO:0000313" key="2">
    <source>
        <dbReference type="EMBL" id="OEU06219.1"/>
    </source>
</evidence>
<dbReference type="SUPFAM" id="SSF53335">
    <property type="entry name" value="S-adenosyl-L-methionine-dependent methyltransferases"/>
    <property type="match status" value="1"/>
</dbReference>
<evidence type="ECO:0008006" key="4">
    <source>
        <dbReference type="Google" id="ProtNLM"/>
    </source>
</evidence>
<dbReference type="EMBL" id="KV784419">
    <property type="protein sequence ID" value="OEU06219.1"/>
    <property type="molecule type" value="Genomic_DNA"/>
</dbReference>
<feature type="region of interest" description="Disordered" evidence="1">
    <location>
        <begin position="282"/>
        <end position="302"/>
    </location>
</feature>
<dbReference type="OrthoDB" id="47825at2759"/>
<gene>
    <name evidence="2" type="ORF">FRACYDRAFT_255554</name>
</gene>
<proteinExistence type="predicted"/>
<feature type="compositionally biased region" description="Polar residues" evidence="1">
    <location>
        <begin position="94"/>
        <end position="104"/>
    </location>
</feature>
<dbReference type="KEGG" id="fcy:FRACYDRAFT_255554"/>
<dbReference type="Pfam" id="PF10294">
    <property type="entry name" value="Methyltransf_16"/>
    <property type="match status" value="1"/>
</dbReference>
<organism evidence="2 3">
    <name type="scientific">Fragilariopsis cylindrus CCMP1102</name>
    <dbReference type="NCBI Taxonomy" id="635003"/>
    <lineage>
        <taxon>Eukaryota</taxon>
        <taxon>Sar</taxon>
        <taxon>Stramenopiles</taxon>
        <taxon>Ochrophyta</taxon>
        <taxon>Bacillariophyta</taxon>
        <taxon>Bacillariophyceae</taxon>
        <taxon>Bacillariophycidae</taxon>
        <taxon>Bacillariales</taxon>
        <taxon>Bacillariaceae</taxon>
        <taxon>Fragilariopsis</taxon>
    </lineage>
</organism>
<feature type="region of interest" description="Disordered" evidence="1">
    <location>
        <begin position="58"/>
        <end position="77"/>
    </location>
</feature>
<dbReference type="Gene3D" id="3.40.50.150">
    <property type="entry name" value="Vaccinia Virus protein VP39"/>
    <property type="match status" value="1"/>
</dbReference>
<dbReference type="PANTHER" id="PTHR14614">
    <property type="entry name" value="HEPATOCELLULAR CARCINOMA-ASSOCIATED ANTIGEN"/>
    <property type="match status" value="1"/>
</dbReference>
<sequence length="412" mass="46864">MSSNSNSNTTDVLVGRSCLAIVEANNDDTSSSNEHDFLAFAFDDGYRRVRLKLPPLYTASSDKTTTDKTSDEDEEQQQQLLQHLIDLRRISTTTSSTNDQLHNNPQRQQPPQPYLALPWREYSYGTSIDKDGSFVVNGCPIKINEISNSGLGTGTNIWDGAIALTKFLEYYDNNQNESENNENSNESNDCYIVRNKNILELGSGTGFVGISCYVAFQSTKVLVTDLEYSMTNLRQNIINNTTNVTTDDIASLSSKRTSSSISGEILDWFDYKNTADKIFFPQDENKNNSISNSNNKNEDDHDDHNHGKIVWIPDIILAADVVWVDSLVRPLVETLYYICTFACKEHKQSPIILLSYQRRSQIVENNLFHTLKEYNFHYEDVTIDTNTKIHIYKITYNIDPHPNPSIHPDNRR</sequence>